<proteinExistence type="predicted"/>
<reference evidence="2 3" key="1">
    <citation type="submission" date="2019-02" db="EMBL/GenBank/DDBJ databases">
        <title>Genomic Encyclopedia of Type Strains, Phase IV (KMG-IV): sequencing the most valuable type-strain genomes for metagenomic binning, comparative biology and taxonomic classification.</title>
        <authorList>
            <person name="Goeker M."/>
        </authorList>
    </citation>
    <scope>NUCLEOTIDE SEQUENCE [LARGE SCALE GENOMIC DNA]</scope>
    <source>
        <strain evidence="2 3">DSM 43045</strain>
    </source>
</reference>
<dbReference type="AlphaFoldDB" id="A0A4Q7M8J8"/>
<name>A0A4Q7M8J8_9MICO</name>
<feature type="transmembrane region" description="Helical" evidence="1">
    <location>
        <begin position="49"/>
        <end position="69"/>
    </location>
</feature>
<accession>A0A4Q7M8J8</accession>
<feature type="transmembrane region" description="Helical" evidence="1">
    <location>
        <begin position="122"/>
        <end position="141"/>
    </location>
</feature>
<keyword evidence="1" id="KW-1133">Transmembrane helix</keyword>
<evidence type="ECO:0000313" key="2">
    <source>
        <dbReference type="EMBL" id="RZS63487.1"/>
    </source>
</evidence>
<sequence length="173" mass="17991">MEVERPVLATGDTRPARMTQHAREALYASITGVATLLVMIPSSEAFTGRAAAGSLLGTMGGLFAAGLVADTIAHASEHGGATRRSTMRRILGASIRALEITVVPAVLLLLSDTGIWSLRTGLILAIAALTVTQLVLVLWGLRGSATTTWQKAGYLLLQLAAVGGVVLLKVVVH</sequence>
<dbReference type="EMBL" id="SGWY01000004">
    <property type="protein sequence ID" value="RZS63487.1"/>
    <property type="molecule type" value="Genomic_DNA"/>
</dbReference>
<dbReference type="Proteomes" id="UP000293289">
    <property type="component" value="Unassembled WGS sequence"/>
</dbReference>
<keyword evidence="3" id="KW-1185">Reference proteome</keyword>
<protein>
    <submittedName>
        <fullName evidence="2">Uncharacterized protein</fullName>
    </submittedName>
</protein>
<feature type="transmembrane region" description="Helical" evidence="1">
    <location>
        <begin position="153"/>
        <end position="172"/>
    </location>
</feature>
<evidence type="ECO:0000256" key="1">
    <source>
        <dbReference type="SAM" id="Phobius"/>
    </source>
</evidence>
<keyword evidence="1" id="KW-0472">Membrane</keyword>
<comment type="caution">
    <text evidence="2">The sequence shown here is derived from an EMBL/GenBank/DDBJ whole genome shotgun (WGS) entry which is preliminary data.</text>
</comment>
<dbReference type="RefSeq" id="WP_165391254.1">
    <property type="nucleotide sequence ID" value="NZ_SGWY01000004.1"/>
</dbReference>
<organism evidence="2 3">
    <name type="scientific">Agromyces ramosus</name>
    <dbReference type="NCBI Taxonomy" id="33879"/>
    <lineage>
        <taxon>Bacteria</taxon>
        <taxon>Bacillati</taxon>
        <taxon>Actinomycetota</taxon>
        <taxon>Actinomycetes</taxon>
        <taxon>Micrococcales</taxon>
        <taxon>Microbacteriaceae</taxon>
        <taxon>Agromyces</taxon>
    </lineage>
</organism>
<evidence type="ECO:0000313" key="3">
    <source>
        <dbReference type="Proteomes" id="UP000293289"/>
    </source>
</evidence>
<feature type="transmembrane region" description="Helical" evidence="1">
    <location>
        <begin position="25"/>
        <end position="43"/>
    </location>
</feature>
<keyword evidence="1" id="KW-0812">Transmembrane</keyword>
<gene>
    <name evidence="2" type="ORF">EV187_3393</name>
</gene>
<feature type="transmembrane region" description="Helical" evidence="1">
    <location>
        <begin position="90"/>
        <end position="110"/>
    </location>
</feature>